<dbReference type="GeneID" id="41598909"/>
<dbReference type="RefSeq" id="WP_148701714.1">
    <property type="nucleotide sequence ID" value="NZ_CP007174.1"/>
</dbReference>
<evidence type="ECO:0000313" key="1">
    <source>
        <dbReference type="EMBL" id="AIF85283.1"/>
    </source>
</evidence>
<dbReference type="AlphaFoldDB" id="A0A075MVX0"/>
<evidence type="ECO:0000313" key="2">
    <source>
        <dbReference type="Proteomes" id="UP000028194"/>
    </source>
</evidence>
<proteinExistence type="predicted"/>
<organism evidence="1 2">
    <name type="scientific">Candidatus Nitrososphaera evergladensis SR1</name>
    <dbReference type="NCBI Taxonomy" id="1459636"/>
    <lineage>
        <taxon>Archaea</taxon>
        <taxon>Nitrososphaerota</taxon>
        <taxon>Nitrososphaeria</taxon>
        <taxon>Nitrososphaerales</taxon>
        <taxon>Nitrososphaeraceae</taxon>
        <taxon>Nitrososphaera</taxon>
    </lineage>
</organism>
<sequence length="165" mass="18879">MGLSITPFLKDALADLYFRQTCDQEGWAYVSPKDASFIEKNTLVFAKGPRRIQVRVHEQIAQEIKQAMALFDYLACKVGQKEHSAIVVASPLALCWVKTRGGRSFTDDQLDQMSKIRLPLAVFRIRDVLVPPAKIETKWETKSGKEWLDEIDDKREEAESDDDYL</sequence>
<dbReference type="EMBL" id="CP007174">
    <property type="protein sequence ID" value="AIF85283.1"/>
    <property type="molecule type" value="Genomic_DNA"/>
</dbReference>
<protein>
    <submittedName>
        <fullName evidence="1">Uncharacterized protein</fullName>
    </submittedName>
</protein>
<gene>
    <name evidence="1" type="ORF">NTE_03254</name>
</gene>
<dbReference type="HOGENOM" id="CLU_1607076_0_0_2"/>
<reference evidence="1 2" key="1">
    <citation type="journal article" date="2014" name="PLoS ONE">
        <title>Genome Sequence of Candidatus Nitrososphaera evergladensis from Group I.1b Enriched from Everglades Soil Reveals Novel Genomic Features of the Ammonia-Oxidizing Archaea.</title>
        <authorList>
            <person name="Zhalnina K.V."/>
            <person name="Dias R."/>
            <person name="Leonard M.T."/>
            <person name="Dorr de Quadros P."/>
            <person name="Camargo F.A."/>
            <person name="Drew J.C."/>
            <person name="Farmerie W.G."/>
            <person name="Daroub S.H."/>
            <person name="Triplett E.W."/>
        </authorList>
    </citation>
    <scope>NUCLEOTIDE SEQUENCE [LARGE SCALE GENOMIC DNA]</scope>
    <source>
        <strain evidence="1 2">SR1</strain>
    </source>
</reference>
<name>A0A075MVX0_9ARCH</name>
<dbReference type="OrthoDB" id="8891at2157"/>
<dbReference type="KEGG" id="nev:NTE_03254"/>
<keyword evidence="2" id="KW-1185">Reference proteome</keyword>
<accession>A0A075MVX0</accession>
<dbReference type="Proteomes" id="UP000028194">
    <property type="component" value="Chromosome"/>
</dbReference>
<dbReference type="STRING" id="1459636.NTE_03254"/>